<proteinExistence type="predicted"/>
<dbReference type="EMBL" id="AP022570">
    <property type="protein sequence ID" value="BBX52534.1"/>
    <property type="molecule type" value="Genomic_DNA"/>
</dbReference>
<dbReference type="AlphaFoldDB" id="A0A6N4VD43"/>
<protein>
    <submittedName>
        <fullName evidence="2">Uncharacterized protein</fullName>
    </submittedName>
</protein>
<feature type="transmembrane region" description="Helical" evidence="1">
    <location>
        <begin position="41"/>
        <end position="59"/>
    </location>
</feature>
<feature type="transmembrane region" description="Helical" evidence="1">
    <location>
        <begin position="71"/>
        <end position="93"/>
    </location>
</feature>
<organism evidence="2 3">
    <name type="scientific">Mycolicibacterium poriferae</name>
    <dbReference type="NCBI Taxonomy" id="39694"/>
    <lineage>
        <taxon>Bacteria</taxon>
        <taxon>Bacillati</taxon>
        <taxon>Actinomycetota</taxon>
        <taxon>Actinomycetes</taxon>
        <taxon>Mycobacteriales</taxon>
        <taxon>Mycobacteriaceae</taxon>
        <taxon>Mycolicibacterium</taxon>
    </lineage>
</organism>
<accession>A0A6N4VD43</accession>
<reference evidence="2 3" key="1">
    <citation type="journal article" date="2019" name="Emerg. Microbes Infect.">
        <title>Comprehensive subspecies identification of 175 nontuberculous mycobacteria species based on 7547 genomic profiles.</title>
        <authorList>
            <person name="Matsumoto Y."/>
            <person name="Kinjo T."/>
            <person name="Motooka D."/>
            <person name="Nabeya D."/>
            <person name="Jung N."/>
            <person name="Uechi K."/>
            <person name="Horii T."/>
            <person name="Iida T."/>
            <person name="Fujita J."/>
            <person name="Nakamura S."/>
        </authorList>
    </citation>
    <scope>NUCLEOTIDE SEQUENCE [LARGE SCALE GENOMIC DNA]</scope>
    <source>
        <strain evidence="2 3">JCM 12603</strain>
    </source>
</reference>
<dbReference type="RefSeq" id="WP_152517485.1">
    <property type="nucleotide sequence ID" value="NZ_AP022570.1"/>
</dbReference>
<evidence type="ECO:0000313" key="3">
    <source>
        <dbReference type="Proteomes" id="UP000466785"/>
    </source>
</evidence>
<sequence>MGERAGVPTGYDRPRVDPGALALATVAGAVAFILGPGEWDLLAVVVGLMLLFILLAHHLAAPTERTPRAYLLRAAFGATTGLAFCIAVAPAIQYLIVTPFFHAESDEGFSEDAWHTTLVLSVLWFVCAGVLATLEPRIARWLDRPRPKRLPPDH</sequence>
<name>A0A6N4VD43_9MYCO</name>
<evidence type="ECO:0000256" key="1">
    <source>
        <dbReference type="SAM" id="Phobius"/>
    </source>
</evidence>
<gene>
    <name evidence="2" type="ORF">MPOR_35600</name>
</gene>
<feature type="transmembrane region" description="Helical" evidence="1">
    <location>
        <begin position="113"/>
        <end position="134"/>
    </location>
</feature>
<feature type="transmembrane region" description="Helical" evidence="1">
    <location>
        <begin position="16"/>
        <end position="35"/>
    </location>
</feature>
<evidence type="ECO:0000313" key="2">
    <source>
        <dbReference type="EMBL" id="BBX52534.1"/>
    </source>
</evidence>
<keyword evidence="3" id="KW-1185">Reference proteome</keyword>
<keyword evidence="1" id="KW-1133">Transmembrane helix</keyword>
<keyword evidence="1" id="KW-0812">Transmembrane</keyword>
<dbReference type="KEGG" id="mpof:MPOR_35600"/>
<dbReference type="Proteomes" id="UP000466785">
    <property type="component" value="Chromosome"/>
</dbReference>
<keyword evidence="1" id="KW-0472">Membrane</keyword>